<dbReference type="RefSeq" id="WP_344124984.1">
    <property type="nucleotide sequence ID" value="NZ_BAAALT010000002.1"/>
</dbReference>
<comment type="caution">
    <text evidence="1">The sequence shown here is derived from an EMBL/GenBank/DDBJ whole genome shotgun (WGS) entry which is preliminary data.</text>
</comment>
<proteinExistence type="predicted"/>
<reference evidence="2" key="1">
    <citation type="journal article" date="2019" name="Int. J. Syst. Evol. Microbiol.">
        <title>The Global Catalogue of Microorganisms (GCM) 10K type strain sequencing project: providing services to taxonomists for standard genome sequencing and annotation.</title>
        <authorList>
            <consortium name="The Broad Institute Genomics Platform"/>
            <consortium name="The Broad Institute Genome Sequencing Center for Infectious Disease"/>
            <person name="Wu L."/>
            <person name="Ma J."/>
        </authorList>
    </citation>
    <scope>NUCLEOTIDE SEQUENCE [LARGE SCALE GENOMIC DNA]</scope>
    <source>
        <strain evidence="2">JCM 13250</strain>
    </source>
</reference>
<evidence type="ECO:0000313" key="1">
    <source>
        <dbReference type="EMBL" id="GAA1782479.1"/>
    </source>
</evidence>
<keyword evidence="2" id="KW-1185">Reference proteome</keyword>
<protein>
    <submittedName>
        <fullName evidence="1">Uncharacterized protein</fullName>
    </submittedName>
</protein>
<name>A0ABP4XJS2_9ACTN</name>
<dbReference type="EMBL" id="BAAALT010000002">
    <property type="protein sequence ID" value="GAA1782479.1"/>
    <property type="molecule type" value="Genomic_DNA"/>
</dbReference>
<gene>
    <name evidence="1" type="ORF">GCM10009682_00830</name>
</gene>
<sequence>MGQKDKGQRRRRMVRGMVARVLLVALFGVLMAGAGLALRPIAYTLGDATWLIGDTVSSVPLD</sequence>
<accession>A0ABP4XJS2</accession>
<organism evidence="1 2">
    <name type="scientific">Luedemannella flava</name>
    <dbReference type="NCBI Taxonomy" id="349316"/>
    <lineage>
        <taxon>Bacteria</taxon>
        <taxon>Bacillati</taxon>
        <taxon>Actinomycetota</taxon>
        <taxon>Actinomycetes</taxon>
        <taxon>Micromonosporales</taxon>
        <taxon>Micromonosporaceae</taxon>
        <taxon>Luedemannella</taxon>
    </lineage>
</organism>
<dbReference type="Proteomes" id="UP001500218">
    <property type="component" value="Unassembled WGS sequence"/>
</dbReference>
<evidence type="ECO:0000313" key="2">
    <source>
        <dbReference type="Proteomes" id="UP001500218"/>
    </source>
</evidence>